<keyword evidence="1" id="KW-0812">Transmembrane</keyword>
<proteinExistence type="predicted"/>
<evidence type="ECO:0000313" key="6">
    <source>
        <dbReference type="Proteomes" id="UP000663829"/>
    </source>
</evidence>
<evidence type="ECO:0000313" key="3">
    <source>
        <dbReference type="EMBL" id="CAF1480611.1"/>
    </source>
</evidence>
<dbReference type="EMBL" id="CAJOBC010086576">
    <property type="protein sequence ID" value="CAF4345768.1"/>
    <property type="molecule type" value="Genomic_DNA"/>
</dbReference>
<dbReference type="EMBL" id="CAJNOK010012067">
    <property type="protein sequence ID" value="CAF1155041.1"/>
    <property type="molecule type" value="Genomic_DNA"/>
</dbReference>
<organism evidence="3 6">
    <name type="scientific">Didymodactylos carnosus</name>
    <dbReference type="NCBI Taxonomy" id="1234261"/>
    <lineage>
        <taxon>Eukaryota</taxon>
        <taxon>Metazoa</taxon>
        <taxon>Spiralia</taxon>
        <taxon>Gnathifera</taxon>
        <taxon>Rotifera</taxon>
        <taxon>Eurotatoria</taxon>
        <taxon>Bdelloidea</taxon>
        <taxon>Philodinida</taxon>
        <taxon>Philodinidae</taxon>
        <taxon>Didymodactylos</taxon>
    </lineage>
</organism>
<name>A0A815RPT2_9BILA</name>
<dbReference type="AlphaFoldDB" id="A0A815RPT2"/>
<comment type="caution">
    <text evidence="3">The sequence shown here is derived from an EMBL/GenBank/DDBJ whole genome shotgun (WGS) entry which is preliminary data.</text>
</comment>
<keyword evidence="1" id="KW-0472">Membrane</keyword>
<dbReference type="Proteomes" id="UP000682733">
    <property type="component" value="Unassembled WGS sequence"/>
</dbReference>
<gene>
    <name evidence="3" type="ORF">GPM918_LOCUS35823</name>
    <name evidence="2" type="ORF">OVA965_LOCUS21800</name>
    <name evidence="5" type="ORF">SRO942_LOCUS36549</name>
    <name evidence="4" type="ORF">TMI583_LOCUS22509</name>
</gene>
<dbReference type="Proteomes" id="UP000677228">
    <property type="component" value="Unassembled WGS sequence"/>
</dbReference>
<keyword evidence="1" id="KW-1133">Transmembrane helix</keyword>
<evidence type="ECO:0000313" key="4">
    <source>
        <dbReference type="EMBL" id="CAF3965620.1"/>
    </source>
</evidence>
<dbReference type="Proteomes" id="UP000663829">
    <property type="component" value="Unassembled WGS sequence"/>
</dbReference>
<dbReference type="OrthoDB" id="10022113at2759"/>
<dbReference type="SUPFAM" id="SSF69318">
    <property type="entry name" value="Integrin alpha N-terminal domain"/>
    <property type="match status" value="1"/>
</dbReference>
<evidence type="ECO:0000313" key="2">
    <source>
        <dbReference type="EMBL" id="CAF1155041.1"/>
    </source>
</evidence>
<evidence type="ECO:0000256" key="1">
    <source>
        <dbReference type="SAM" id="Phobius"/>
    </source>
</evidence>
<evidence type="ECO:0000313" key="5">
    <source>
        <dbReference type="EMBL" id="CAF4345768.1"/>
    </source>
</evidence>
<dbReference type="Proteomes" id="UP000681722">
    <property type="component" value="Unassembled WGS sequence"/>
</dbReference>
<feature type="transmembrane region" description="Helical" evidence="1">
    <location>
        <begin position="20"/>
        <end position="45"/>
    </location>
</feature>
<keyword evidence="6" id="KW-1185">Reference proteome</keyword>
<accession>A0A815RPT2</accession>
<sequence length="117" mass="12880">MIKACIDNKVHTMAQVGWNYMFLVVIVLLNMLLLTNGTLFCTIMATSNKAPVAINCCHFVDLNGDGLTDILVSCSYSEEGNGRRHYAEILNRKDTGFCVQTANDAFIQSGNSKLPKC</sequence>
<reference evidence="3" key="1">
    <citation type="submission" date="2021-02" db="EMBL/GenBank/DDBJ databases">
        <authorList>
            <person name="Nowell W R."/>
        </authorList>
    </citation>
    <scope>NUCLEOTIDE SEQUENCE</scope>
</reference>
<dbReference type="EMBL" id="CAJOBA010033023">
    <property type="protein sequence ID" value="CAF3965620.1"/>
    <property type="molecule type" value="Genomic_DNA"/>
</dbReference>
<dbReference type="EMBL" id="CAJNOQ010021095">
    <property type="protein sequence ID" value="CAF1480611.1"/>
    <property type="molecule type" value="Genomic_DNA"/>
</dbReference>
<dbReference type="InterPro" id="IPR028994">
    <property type="entry name" value="Integrin_alpha_N"/>
</dbReference>
<protein>
    <submittedName>
        <fullName evidence="3">Uncharacterized protein</fullName>
    </submittedName>
</protein>